<gene>
    <name evidence="1" type="ORF">ACFPFM_06275</name>
</gene>
<evidence type="ECO:0000313" key="1">
    <source>
        <dbReference type="EMBL" id="MFC5053365.1"/>
    </source>
</evidence>
<protein>
    <submittedName>
        <fullName evidence="1">XRE family transcriptional regulator</fullName>
    </submittedName>
</protein>
<evidence type="ECO:0000313" key="2">
    <source>
        <dbReference type="Proteomes" id="UP001595833"/>
    </source>
</evidence>
<name>A0ABV9XVV0_9PSEU</name>
<accession>A0ABV9XVV0</accession>
<dbReference type="RefSeq" id="WP_344038478.1">
    <property type="nucleotide sequence ID" value="NZ_BAAAKE010000011.1"/>
</dbReference>
<proteinExistence type="predicted"/>
<organism evidence="1 2">
    <name type="scientific">Saccharothrix xinjiangensis</name>
    <dbReference type="NCBI Taxonomy" id="204798"/>
    <lineage>
        <taxon>Bacteria</taxon>
        <taxon>Bacillati</taxon>
        <taxon>Actinomycetota</taxon>
        <taxon>Actinomycetes</taxon>
        <taxon>Pseudonocardiales</taxon>
        <taxon>Pseudonocardiaceae</taxon>
        <taxon>Saccharothrix</taxon>
    </lineage>
</organism>
<keyword evidence="2" id="KW-1185">Reference proteome</keyword>
<dbReference type="Proteomes" id="UP001595833">
    <property type="component" value="Unassembled WGS sequence"/>
</dbReference>
<dbReference type="EMBL" id="JBHSJB010000006">
    <property type="protein sequence ID" value="MFC5053365.1"/>
    <property type="molecule type" value="Genomic_DNA"/>
</dbReference>
<comment type="caution">
    <text evidence="1">The sequence shown here is derived from an EMBL/GenBank/DDBJ whole genome shotgun (WGS) entry which is preliminary data.</text>
</comment>
<sequence length="302" mass="33608">MGAERRRLDDRVAAGPFPVALRAAIDGSGLGLERVRYRLAQRGTPVSVATLSQWQSGRSTPTRHDSLVAIGVLEEVLGVVPGSLSSLVTPARRRGAAGPLTREAVWPQEPLVPRLLSRFDRDDEHLTRIGQHDLVRLGPDHDERSLRVRQVLRAERDGVTRLSAAYRFERPHPVAPRVKPLRHCAVEHELYRPEIGTLIASLVFDRVLSAHDAILIEYEFLVPPMTGRSFFVERKLRFPVGDYVLEAAFDPRSVPSACRWELRTGPEDTVARTGPVPLDSSGCAQLVVPGAEPGRYSLHWDR</sequence>
<reference evidence="2" key="1">
    <citation type="journal article" date="2019" name="Int. J. Syst. Evol. Microbiol.">
        <title>The Global Catalogue of Microorganisms (GCM) 10K type strain sequencing project: providing services to taxonomists for standard genome sequencing and annotation.</title>
        <authorList>
            <consortium name="The Broad Institute Genomics Platform"/>
            <consortium name="The Broad Institute Genome Sequencing Center for Infectious Disease"/>
            <person name="Wu L."/>
            <person name="Ma J."/>
        </authorList>
    </citation>
    <scope>NUCLEOTIDE SEQUENCE [LARGE SCALE GENOMIC DNA]</scope>
    <source>
        <strain evidence="2">KCTC 12848</strain>
    </source>
</reference>